<evidence type="ECO:0000256" key="2">
    <source>
        <dbReference type="ARBA" id="ARBA00009773"/>
    </source>
</evidence>
<dbReference type="GO" id="GO:0016020">
    <property type="term" value="C:membrane"/>
    <property type="evidence" value="ECO:0007669"/>
    <property type="project" value="UniProtKB-SubCell"/>
</dbReference>
<comment type="similarity">
    <text evidence="2">Belongs to the autoinducer-2 exporter (AI-2E) (TC 2.A.86) family.</text>
</comment>
<evidence type="ECO:0000313" key="9">
    <source>
        <dbReference type="EMBL" id="MDR6628916.1"/>
    </source>
</evidence>
<feature type="compositionally biased region" description="Polar residues" evidence="6">
    <location>
        <begin position="797"/>
        <end position="812"/>
    </location>
</feature>
<feature type="transmembrane region" description="Helical" evidence="7">
    <location>
        <begin position="342"/>
        <end position="364"/>
    </location>
</feature>
<name>A0AAW8LH25_ACILW</name>
<gene>
    <name evidence="9" type="ORF">J2X86_000927</name>
</gene>
<dbReference type="Pfam" id="PF01594">
    <property type="entry name" value="AI-2E_transport"/>
    <property type="match status" value="1"/>
</dbReference>
<dbReference type="AlphaFoldDB" id="A0AAW8LH25"/>
<dbReference type="Proteomes" id="UP001262767">
    <property type="component" value="Unassembled WGS sequence"/>
</dbReference>
<accession>A0AAW8LH25</accession>
<sequence length="812" mass="91326">MDNNKNSQAQPLQANLQQQTEVLMPNQSERQRTQHALRMMAGFVIAAVVMTALYFGRDIFIPLALAILLAFLLSPLVSRLKRWGCPQWAAIGLVMCLTLSFLGGTATYLGVQLGKLSQELPQYQDTIQQKLKMLENYRQGPSMWDGAIQTFDTVENSIDTPEQETDDPNVQNVKVVGLEPTSEEAALNWLNKILNPLAIIGIVFLFMVLILFNGKDLHDRFLKLLGGNLNIGTDALDDAGKSIGTYLRMQLLVNVTYGIPMAIGLLLIGVPAAIMWGLVAVVMRFVPYVGPIVSAIFPITLAFAVDPGWDMVLWTVALILVLELISNNVIEPWLYGESTGLSTLAIILAATFWTTLWGPVGLILSTPLTACLLVLSNYVPALGFVKTLLGSTPVLSPSERFYQRLVADEVNDAMQVANDYICAQLPKKPSAEEVARRVQMFYGEVAIPAIRIYSQGHDTDVTAEHRLRLYQGLQFFNHAFQKAYPSKMNAEQPEVYCVGARWEIDTQISAMLAHALNLKNIAARNDLDVLIQSSESGKGIVLPASIKILCVSIFHHAPAAQIRLLKYRLAQQYPELKIIFATWSVMQLELLDELQQRFELEALVNNVDDLILTIETYTLNEGESWFENLEIKNEKERQQALNELGLLDHRHQILYKQYIEEARQAFDVDYAQISWLNQHEMYIPISPFTSEPVATRQMCKDSVCTHLLYQNEPLVIEDLQRDPRFPHLSELRQHHIRFYAGVPLKDKNGIALGSLCLLDKQPRQMQAEDMILLKALAQDLMATLSNERKKKDKQKQIEQMQPATSASILNKD</sequence>
<evidence type="ECO:0000256" key="6">
    <source>
        <dbReference type="SAM" id="MobiDB-lite"/>
    </source>
</evidence>
<feature type="transmembrane region" description="Helical" evidence="7">
    <location>
        <begin position="371"/>
        <end position="389"/>
    </location>
</feature>
<evidence type="ECO:0000256" key="1">
    <source>
        <dbReference type="ARBA" id="ARBA00004141"/>
    </source>
</evidence>
<keyword evidence="5 7" id="KW-0472">Membrane</keyword>
<dbReference type="InterPro" id="IPR002549">
    <property type="entry name" value="AI-2E-like"/>
</dbReference>
<dbReference type="Gene3D" id="3.30.450.40">
    <property type="match status" value="1"/>
</dbReference>
<dbReference type="Pfam" id="PF01590">
    <property type="entry name" value="GAF"/>
    <property type="match status" value="1"/>
</dbReference>
<feature type="transmembrane region" description="Helical" evidence="7">
    <location>
        <begin position="251"/>
        <end position="279"/>
    </location>
</feature>
<dbReference type="SUPFAM" id="SSF55781">
    <property type="entry name" value="GAF domain-like"/>
    <property type="match status" value="1"/>
</dbReference>
<feature type="domain" description="GAF" evidence="8">
    <location>
        <begin position="650"/>
        <end position="794"/>
    </location>
</feature>
<feature type="transmembrane region" description="Helical" evidence="7">
    <location>
        <begin position="59"/>
        <end position="77"/>
    </location>
</feature>
<feature type="transmembrane region" description="Helical" evidence="7">
    <location>
        <begin position="312"/>
        <end position="330"/>
    </location>
</feature>
<feature type="transmembrane region" description="Helical" evidence="7">
    <location>
        <begin position="193"/>
        <end position="212"/>
    </location>
</feature>
<reference evidence="9" key="1">
    <citation type="submission" date="2023-07" db="EMBL/GenBank/DDBJ databases">
        <title>Sorghum-associated microbial communities from plants grown in Nebraska, USA.</title>
        <authorList>
            <person name="Schachtman D."/>
        </authorList>
    </citation>
    <scope>NUCLEOTIDE SEQUENCE</scope>
    <source>
        <strain evidence="9">BE44</strain>
    </source>
</reference>
<dbReference type="InterPro" id="IPR029016">
    <property type="entry name" value="GAF-like_dom_sf"/>
</dbReference>
<evidence type="ECO:0000259" key="8">
    <source>
        <dbReference type="SMART" id="SM00065"/>
    </source>
</evidence>
<protein>
    <submittedName>
        <fullName evidence="9">PurR-regulated permease PerM</fullName>
    </submittedName>
</protein>
<feature type="region of interest" description="Disordered" evidence="6">
    <location>
        <begin position="787"/>
        <end position="812"/>
    </location>
</feature>
<dbReference type="InterPro" id="IPR003018">
    <property type="entry name" value="GAF"/>
</dbReference>
<proteinExistence type="inferred from homology"/>
<evidence type="ECO:0000256" key="7">
    <source>
        <dbReference type="SAM" id="Phobius"/>
    </source>
</evidence>
<dbReference type="EMBL" id="JAVDSC010000002">
    <property type="protein sequence ID" value="MDR6628916.1"/>
    <property type="molecule type" value="Genomic_DNA"/>
</dbReference>
<feature type="transmembrane region" description="Helical" evidence="7">
    <location>
        <begin position="89"/>
        <end position="111"/>
    </location>
</feature>
<evidence type="ECO:0000256" key="4">
    <source>
        <dbReference type="ARBA" id="ARBA00022989"/>
    </source>
</evidence>
<organism evidence="9 10">
    <name type="scientific">Acinetobacter lwoffii</name>
    <dbReference type="NCBI Taxonomy" id="28090"/>
    <lineage>
        <taxon>Bacteria</taxon>
        <taxon>Pseudomonadati</taxon>
        <taxon>Pseudomonadota</taxon>
        <taxon>Gammaproteobacteria</taxon>
        <taxon>Moraxellales</taxon>
        <taxon>Moraxellaceae</taxon>
        <taxon>Acinetobacter</taxon>
    </lineage>
</organism>
<keyword evidence="4 7" id="KW-1133">Transmembrane helix</keyword>
<evidence type="ECO:0000256" key="3">
    <source>
        <dbReference type="ARBA" id="ARBA00022692"/>
    </source>
</evidence>
<comment type="caution">
    <text evidence="9">The sequence shown here is derived from an EMBL/GenBank/DDBJ whole genome shotgun (WGS) entry which is preliminary data.</text>
</comment>
<evidence type="ECO:0000313" key="10">
    <source>
        <dbReference type="Proteomes" id="UP001262767"/>
    </source>
</evidence>
<dbReference type="RefSeq" id="WP_310077051.1">
    <property type="nucleotide sequence ID" value="NZ_JAVDSC010000002.1"/>
</dbReference>
<feature type="transmembrane region" description="Helical" evidence="7">
    <location>
        <begin position="285"/>
        <end position="305"/>
    </location>
</feature>
<dbReference type="SMART" id="SM00065">
    <property type="entry name" value="GAF"/>
    <property type="match status" value="1"/>
</dbReference>
<comment type="subcellular location">
    <subcellularLocation>
        <location evidence="1">Membrane</location>
        <topology evidence="1">Multi-pass membrane protein</topology>
    </subcellularLocation>
</comment>
<feature type="transmembrane region" description="Helical" evidence="7">
    <location>
        <begin position="36"/>
        <end position="53"/>
    </location>
</feature>
<evidence type="ECO:0000256" key="5">
    <source>
        <dbReference type="ARBA" id="ARBA00023136"/>
    </source>
</evidence>
<dbReference type="PANTHER" id="PTHR43102:SF2">
    <property type="entry name" value="GAF DOMAIN-CONTAINING PROTEIN"/>
    <property type="match status" value="1"/>
</dbReference>
<dbReference type="PANTHER" id="PTHR43102">
    <property type="entry name" value="SLR1143 PROTEIN"/>
    <property type="match status" value="1"/>
</dbReference>
<keyword evidence="3 7" id="KW-0812">Transmembrane</keyword>